<organism evidence="1">
    <name type="scientific">Fagus sylvatica</name>
    <name type="common">Beechnut</name>
    <dbReference type="NCBI Taxonomy" id="28930"/>
    <lineage>
        <taxon>Eukaryota</taxon>
        <taxon>Viridiplantae</taxon>
        <taxon>Streptophyta</taxon>
        <taxon>Embryophyta</taxon>
        <taxon>Tracheophyta</taxon>
        <taxon>Spermatophyta</taxon>
        <taxon>Magnoliopsida</taxon>
        <taxon>eudicotyledons</taxon>
        <taxon>Gunneridae</taxon>
        <taxon>Pentapetalae</taxon>
        <taxon>rosids</taxon>
        <taxon>fabids</taxon>
        <taxon>Fagales</taxon>
        <taxon>Fagaceae</taxon>
        <taxon>Fagus</taxon>
    </lineage>
</organism>
<sequence length="253" mass="28865">MDQEDSNHAMGELRDFMTTMVQSPTQLNETMSTICQNVKNKQPVNQDLGSYSLFESLRDFVDQAPQVPVHIEQPPRAQEEETVNCTSLTKIIDSILKDQKEMHEELAHLSKVAYSSLQISLTNQTMISTLCKNMHDSTRLEELTQPKSLTRKEEVSRSTSYPSESLYRRLTVSKGINEPIPSPKPKSYNFNAHCEYHQVADHDINECIALRHAVQDLITIRPLLHLRTEACRPRPHYHKTIASSSPSGQFNFS</sequence>
<protein>
    <submittedName>
        <fullName evidence="1">Uncharacterized protein</fullName>
    </submittedName>
</protein>
<evidence type="ECO:0000313" key="1">
    <source>
        <dbReference type="EMBL" id="SPD30287.1"/>
    </source>
</evidence>
<gene>
    <name evidence="1" type="ORF">FSB_LOCUS58169</name>
</gene>
<dbReference type="EMBL" id="OIVN01006310">
    <property type="protein sequence ID" value="SPD30287.1"/>
    <property type="molecule type" value="Genomic_DNA"/>
</dbReference>
<name>A0A2N9IY59_FAGSY</name>
<accession>A0A2N9IY59</accession>
<reference evidence="1" key="1">
    <citation type="submission" date="2018-02" db="EMBL/GenBank/DDBJ databases">
        <authorList>
            <person name="Cohen D.B."/>
            <person name="Kent A.D."/>
        </authorList>
    </citation>
    <scope>NUCLEOTIDE SEQUENCE</scope>
</reference>
<proteinExistence type="predicted"/>
<dbReference type="AlphaFoldDB" id="A0A2N9IY59"/>